<dbReference type="AlphaFoldDB" id="A0A2M9BNE1"/>
<organism evidence="4 5">
    <name type="scientific">Hymenobacter chitinivorans DSM 11115</name>
    <dbReference type="NCBI Taxonomy" id="1121954"/>
    <lineage>
        <taxon>Bacteria</taxon>
        <taxon>Pseudomonadati</taxon>
        <taxon>Bacteroidota</taxon>
        <taxon>Cytophagia</taxon>
        <taxon>Cytophagales</taxon>
        <taxon>Hymenobacteraceae</taxon>
        <taxon>Hymenobacter</taxon>
    </lineage>
</organism>
<keyword evidence="5" id="KW-1185">Reference proteome</keyword>
<feature type="signal peptide" evidence="2">
    <location>
        <begin position="1"/>
        <end position="28"/>
    </location>
</feature>
<proteinExistence type="predicted"/>
<evidence type="ECO:0000256" key="2">
    <source>
        <dbReference type="SAM" id="SignalP"/>
    </source>
</evidence>
<keyword evidence="2" id="KW-0732">Signal</keyword>
<name>A0A2M9BNE1_9BACT</name>
<feature type="region of interest" description="Disordered" evidence="1">
    <location>
        <begin position="31"/>
        <end position="50"/>
    </location>
</feature>
<dbReference type="RefSeq" id="WP_157807290.1">
    <property type="nucleotide sequence ID" value="NZ_PGFA01000001.1"/>
</dbReference>
<evidence type="ECO:0000256" key="1">
    <source>
        <dbReference type="SAM" id="MobiDB-lite"/>
    </source>
</evidence>
<dbReference type="OrthoDB" id="1488838at2"/>
<accession>A0A2M9BNE1</accession>
<feature type="domain" description="Secretion system C-terminal sorting" evidence="3">
    <location>
        <begin position="565"/>
        <end position="628"/>
    </location>
</feature>
<protein>
    <submittedName>
        <fullName evidence="4">Putative secreted protein (Por secretion system target)</fullName>
    </submittedName>
</protein>
<feature type="chain" id="PRO_5014825255" evidence="2">
    <location>
        <begin position="29"/>
        <end position="636"/>
    </location>
</feature>
<sequence length="636" mass="68190">MTRSLRLLSALLLGAGLLPLTVPTTARAQVPGALPADPSRSPAPGSAPAAARPAALSLPFFDDFSTQPEGAPSPQRWEAGGGVLVNNRFVLAPPSRGAATFDGLNAKGLPRGSFFSDTDTLTSLPIDLSGLKTSDNAYLSFFWQAGNIVSAPTTASSSRPVFIQLEFLGNGGPDDWQLIWTQRSQGRRTGFQQLLFPVTDPRFLHADFRFRFHTSGNQSNVDNDDAWSIDYVRLDRNRSATDSTNRDIATSRPLGSLLKRYTSMPVWQYNASANPSAELNDVISTTVNNLGPGPASTPVDWLGTLQVLPGGPVATTAKTGKPLDPGSRQTPVVVDARPLAIPLTPEEKVLRHSIYLLTGEAATAPTVRNDTISRLTELRNYYAYDDGTPEATLSIERFSTTGLRYRAHRYDLNKPDQVRSLRLYPILPAAAGRVITVNVWDDQGGKPAAQPKATQSFTIPAALPAGQKFMEIFFAAPVPVSGAFYVGYGHGQYGNSVVPFGLDLNNAPPEGYFLKNTFGVWENASFDFSSVGGAPAGAVMMRPVMTNNVAVSATADAQTAAAYSLYPNPSRGLVQVQGSYRQAAVLDALGRTVWTQPAAELGQPELNLQHLPGGVYVVQLTLPSGLLVNKRLVLAR</sequence>
<dbReference type="Pfam" id="PF18962">
    <property type="entry name" value="Por_Secre_tail"/>
    <property type="match status" value="1"/>
</dbReference>
<dbReference type="EMBL" id="PGFA01000001">
    <property type="protein sequence ID" value="PJJ59469.1"/>
    <property type="molecule type" value="Genomic_DNA"/>
</dbReference>
<dbReference type="Gene3D" id="2.60.120.260">
    <property type="entry name" value="Galactose-binding domain-like"/>
    <property type="match status" value="1"/>
</dbReference>
<evidence type="ECO:0000313" key="5">
    <source>
        <dbReference type="Proteomes" id="UP000228535"/>
    </source>
</evidence>
<feature type="compositionally biased region" description="Low complexity" evidence="1">
    <location>
        <begin position="35"/>
        <end position="50"/>
    </location>
</feature>
<reference evidence="4 5" key="1">
    <citation type="submission" date="2017-11" db="EMBL/GenBank/DDBJ databases">
        <title>Genomic Encyclopedia of Archaeal and Bacterial Type Strains, Phase II (KMG-II): From Individual Species to Whole Genera.</title>
        <authorList>
            <person name="Goeker M."/>
        </authorList>
    </citation>
    <scope>NUCLEOTIDE SEQUENCE [LARGE SCALE GENOMIC DNA]</scope>
    <source>
        <strain evidence="4 5">DSM 11115</strain>
    </source>
</reference>
<evidence type="ECO:0000259" key="3">
    <source>
        <dbReference type="Pfam" id="PF18962"/>
    </source>
</evidence>
<gene>
    <name evidence="4" type="ORF">CLV45_0887</name>
</gene>
<dbReference type="InterPro" id="IPR026444">
    <property type="entry name" value="Secre_tail"/>
</dbReference>
<evidence type="ECO:0000313" key="4">
    <source>
        <dbReference type="EMBL" id="PJJ59469.1"/>
    </source>
</evidence>
<dbReference type="Proteomes" id="UP000228535">
    <property type="component" value="Unassembled WGS sequence"/>
</dbReference>
<comment type="caution">
    <text evidence="4">The sequence shown here is derived from an EMBL/GenBank/DDBJ whole genome shotgun (WGS) entry which is preliminary data.</text>
</comment>